<evidence type="ECO:0000256" key="2">
    <source>
        <dbReference type="ARBA" id="ARBA00023125"/>
    </source>
</evidence>
<dbReference type="PRINTS" id="PR00038">
    <property type="entry name" value="HTHLUXR"/>
</dbReference>
<dbReference type="PANTHER" id="PTHR44688:SF16">
    <property type="entry name" value="DNA-BINDING TRANSCRIPTIONAL ACTIVATOR DEVR_DOSR"/>
    <property type="match status" value="1"/>
</dbReference>
<proteinExistence type="predicted"/>
<keyword evidence="3" id="KW-0804">Transcription</keyword>
<protein>
    <submittedName>
        <fullName evidence="5">LuxR C-terminal-related transcriptional regulator</fullName>
    </submittedName>
</protein>
<keyword evidence="6" id="KW-1185">Reference proteome</keyword>
<dbReference type="Proteomes" id="UP001589575">
    <property type="component" value="Unassembled WGS sequence"/>
</dbReference>
<dbReference type="Pfam" id="PF00196">
    <property type="entry name" value="GerE"/>
    <property type="match status" value="1"/>
</dbReference>
<dbReference type="EMBL" id="JBHMFI010000001">
    <property type="protein sequence ID" value="MFB9071593.1"/>
    <property type="molecule type" value="Genomic_DNA"/>
</dbReference>
<keyword evidence="2" id="KW-0238">DNA-binding</keyword>
<dbReference type="InterPro" id="IPR000792">
    <property type="entry name" value="Tscrpt_reg_LuxR_C"/>
</dbReference>
<dbReference type="SMART" id="SM00421">
    <property type="entry name" value="HTH_LUXR"/>
    <property type="match status" value="1"/>
</dbReference>
<evidence type="ECO:0000313" key="6">
    <source>
        <dbReference type="Proteomes" id="UP001589575"/>
    </source>
</evidence>
<dbReference type="InterPro" id="IPR036388">
    <property type="entry name" value="WH-like_DNA-bd_sf"/>
</dbReference>
<name>A0ABV5FZC4_9MICC</name>
<keyword evidence="1" id="KW-0805">Transcription regulation</keyword>
<evidence type="ECO:0000256" key="1">
    <source>
        <dbReference type="ARBA" id="ARBA00023015"/>
    </source>
</evidence>
<dbReference type="CDD" id="cd06170">
    <property type="entry name" value="LuxR_C_like"/>
    <property type="match status" value="1"/>
</dbReference>
<gene>
    <name evidence="5" type="ORF">ACFFX0_10410</name>
</gene>
<accession>A0ABV5FZC4</accession>
<dbReference type="PANTHER" id="PTHR44688">
    <property type="entry name" value="DNA-BINDING TRANSCRIPTIONAL ACTIVATOR DEVR_DOSR"/>
    <property type="match status" value="1"/>
</dbReference>
<evidence type="ECO:0000259" key="4">
    <source>
        <dbReference type="PROSITE" id="PS50043"/>
    </source>
</evidence>
<reference evidence="5 6" key="1">
    <citation type="submission" date="2024-09" db="EMBL/GenBank/DDBJ databases">
        <authorList>
            <person name="Sun Q."/>
            <person name="Mori K."/>
        </authorList>
    </citation>
    <scope>NUCLEOTIDE SEQUENCE [LARGE SCALE GENOMIC DNA]</scope>
    <source>
        <strain evidence="5 6">CCM 7609</strain>
    </source>
</reference>
<evidence type="ECO:0000313" key="5">
    <source>
        <dbReference type="EMBL" id="MFB9071593.1"/>
    </source>
</evidence>
<dbReference type="SUPFAM" id="SSF46894">
    <property type="entry name" value="C-terminal effector domain of the bipartite response regulators"/>
    <property type="match status" value="1"/>
</dbReference>
<sequence length="151" mass="16640">MPERTGQRHRNLSALIGVLARTRCTPATVPETVVRQLVSIHHYGGELADLSAFHTLGWTPVFRRAGLVDDAGLARLQKLTSPTMAEREAPVLTPREREVLQSLRAGLSRRDIAESTYRSENTIKGQIRSLYAKLGASSAAEAVERARHFGL</sequence>
<organism evidence="5 6">
    <name type="scientific">Citricoccus parietis</name>
    <dbReference type="NCBI Taxonomy" id="592307"/>
    <lineage>
        <taxon>Bacteria</taxon>
        <taxon>Bacillati</taxon>
        <taxon>Actinomycetota</taxon>
        <taxon>Actinomycetes</taxon>
        <taxon>Micrococcales</taxon>
        <taxon>Micrococcaceae</taxon>
        <taxon>Citricoccus</taxon>
    </lineage>
</organism>
<dbReference type="Gene3D" id="1.10.10.10">
    <property type="entry name" value="Winged helix-like DNA-binding domain superfamily/Winged helix DNA-binding domain"/>
    <property type="match status" value="1"/>
</dbReference>
<dbReference type="InterPro" id="IPR016032">
    <property type="entry name" value="Sig_transdc_resp-reg_C-effctor"/>
</dbReference>
<dbReference type="PROSITE" id="PS50043">
    <property type="entry name" value="HTH_LUXR_2"/>
    <property type="match status" value="1"/>
</dbReference>
<comment type="caution">
    <text evidence="5">The sequence shown here is derived from an EMBL/GenBank/DDBJ whole genome shotgun (WGS) entry which is preliminary data.</text>
</comment>
<evidence type="ECO:0000256" key="3">
    <source>
        <dbReference type="ARBA" id="ARBA00023163"/>
    </source>
</evidence>
<feature type="domain" description="HTH luxR-type" evidence="4">
    <location>
        <begin position="85"/>
        <end position="150"/>
    </location>
</feature>